<dbReference type="Proteomes" id="UP000235371">
    <property type="component" value="Unassembled WGS sequence"/>
</dbReference>
<dbReference type="InParanoid" id="A0A2J6TJN8"/>
<evidence type="ECO:0000313" key="3">
    <source>
        <dbReference type="Proteomes" id="UP000235371"/>
    </source>
</evidence>
<dbReference type="STRING" id="1095630.A0A2J6TJN8"/>
<accession>A0A2J6TJN8</accession>
<dbReference type="GO" id="GO:0003677">
    <property type="term" value="F:DNA binding"/>
    <property type="evidence" value="ECO:0007669"/>
    <property type="project" value="TreeGrafter"/>
</dbReference>
<dbReference type="EMBL" id="KZ613782">
    <property type="protein sequence ID" value="PMD63220.1"/>
    <property type="molecule type" value="Genomic_DNA"/>
</dbReference>
<dbReference type="PANTHER" id="PTHR19303">
    <property type="entry name" value="TRANSPOSON"/>
    <property type="match status" value="1"/>
</dbReference>
<evidence type="ECO:0000313" key="2">
    <source>
        <dbReference type="EMBL" id="PMD63220.1"/>
    </source>
</evidence>
<organism evidence="2 3">
    <name type="scientific">Hyaloscypha bicolor E</name>
    <dbReference type="NCBI Taxonomy" id="1095630"/>
    <lineage>
        <taxon>Eukaryota</taxon>
        <taxon>Fungi</taxon>
        <taxon>Dikarya</taxon>
        <taxon>Ascomycota</taxon>
        <taxon>Pezizomycotina</taxon>
        <taxon>Leotiomycetes</taxon>
        <taxon>Helotiales</taxon>
        <taxon>Hyaloscyphaceae</taxon>
        <taxon>Hyaloscypha</taxon>
        <taxon>Hyaloscypha bicolor</taxon>
    </lineage>
</organism>
<keyword evidence="3" id="KW-1185">Reference proteome</keyword>
<dbReference type="InterPro" id="IPR050863">
    <property type="entry name" value="CenT-Element_Derived"/>
</dbReference>
<dbReference type="RefSeq" id="XP_024740124.1">
    <property type="nucleotide sequence ID" value="XM_024874269.1"/>
</dbReference>
<sequence length="92" mass="10617">ENIKQIQENRDLAAIYPPENVLNMDKTGLYWKISPNRILVTEASNGGKRSKERITLVLTVNATGTNKWEPWLIGKSKNPRYFKHVNRRLLGI</sequence>
<protein>
    <submittedName>
        <fullName evidence="2">DDE-domain-containing protein</fullName>
    </submittedName>
</protein>
<dbReference type="OrthoDB" id="3853970at2759"/>
<reference evidence="2 3" key="1">
    <citation type="submission" date="2016-04" db="EMBL/GenBank/DDBJ databases">
        <title>A degradative enzymes factory behind the ericoid mycorrhizal symbiosis.</title>
        <authorList>
            <consortium name="DOE Joint Genome Institute"/>
            <person name="Martino E."/>
            <person name="Morin E."/>
            <person name="Grelet G."/>
            <person name="Kuo A."/>
            <person name="Kohler A."/>
            <person name="Daghino S."/>
            <person name="Barry K."/>
            <person name="Choi C."/>
            <person name="Cichocki N."/>
            <person name="Clum A."/>
            <person name="Copeland A."/>
            <person name="Hainaut M."/>
            <person name="Haridas S."/>
            <person name="Labutti K."/>
            <person name="Lindquist E."/>
            <person name="Lipzen A."/>
            <person name="Khouja H.-R."/>
            <person name="Murat C."/>
            <person name="Ohm R."/>
            <person name="Olson A."/>
            <person name="Spatafora J."/>
            <person name="Veneault-Fourrey C."/>
            <person name="Henrissat B."/>
            <person name="Grigoriev I."/>
            <person name="Martin F."/>
            <person name="Perotto S."/>
        </authorList>
    </citation>
    <scope>NUCLEOTIDE SEQUENCE [LARGE SCALE GENOMIC DNA]</scope>
    <source>
        <strain evidence="2 3">E</strain>
    </source>
</reference>
<proteinExistence type="predicted"/>
<dbReference type="InterPro" id="IPR004875">
    <property type="entry name" value="DDE_SF_endonuclease_dom"/>
</dbReference>
<feature type="domain" description="DDE-1" evidence="1">
    <location>
        <begin position="51"/>
        <end position="84"/>
    </location>
</feature>
<dbReference type="GO" id="GO:0005634">
    <property type="term" value="C:nucleus"/>
    <property type="evidence" value="ECO:0007669"/>
    <property type="project" value="TreeGrafter"/>
</dbReference>
<dbReference type="Pfam" id="PF03184">
    <property type="entry name" value="DDE_1"/>
    <property type="match status" value="1"/>
</dbReference>
<evidence type="ECO:0000259" key="1">
    <source>
        <dbReference type="Pfam" id="PF03184"/>
    </source>
</evidence>
<dbReference type="AlphaFoldDB" id="A0A2J6TJN8"/>
<gene>
    <name evidence="2" type="ORF">K444DRAFT_523232</name>
</gene>
<feature type="non-terminal residue" evidence="2">
    <location>
        <position position="1"/>
    </location>
</feature>
<dbReference type="PANTHER" id="PTHR19303:SF73">
    <property type="entry name" value="PROTEIN PDC2"/>
    <property type="match status" value="1"/>
</dbReference>
<dbReference type="GeneID" id="36582349"/>
<name>A0A2J6TJN8_9HELO</name>